<feature type="transmembrane region" description="Helical" evidence="5">
    <location>
        <begin position="27"/>
        <end position="46"/>
    </location>
</feature>
<evidence type="ECO:0000256" key="1">
    <source>
        <dbReference type="ARBA" id="ARBA00004370"/>
    </source>
</evidence>
<evidence type="ECO:0000313" key="7">
    <source>
        <dbReference type="Proteomes" id="UP001431783"/>
    </source>
</evidence>
<dbReference type="PANTHER" id="PTHR47760">
    <property type="entry name" value="G-PROTEIN COUPLED RECEPTOR B0563.6-LIKE PROTEIN-RELATED"/>
    <property type="match status" value="1"/>
</dbReference>
<keyword evidence="2 5" id="KW-0812">Transmembrane</keyword>
<dbReference type="Gene3D" id="1.20.1070.10">
    <property type="entry name" value="Rhodopsin 7-helix transmembrane proteins"/>
    <property type="match status" value="1"/>
</dbReference>
<dbReference type="PANTHER" id="PTHR47760:SF1">
    <property type="entry name" value="G-PROTEIN COUPLED RECEPTORS FAMILY 1 PROFILE DOMAIN-CONTAINING PROTEIN"/>
    <property type="match status" value="1"/>
</dbReference>
<evidence type="ECO:0000256" key="4">
    <source>
        <dbReference type="ARBA" id="ARBA00023136"/>
    </source>
</evidence>
<dbReference type="EMBL" id="JARQZJ010000006">
    <property type="protein sequence ID" value="KAK9871533.1"/>
    <property type="molecule type" value="Genomic_DNA"/>
</dbReference>
<reference evidence="6 7" key="1">
    <citation type="submission" date="2023-03" db="EMBL/GenBank/DDBJ databases">
        <title>Genome insight into feeding habits of ladybird beetles.</title>
        <authorList>
            <person name="Li H.-S."/>
            <person name="Huang Y.-H."/>
            <person name="Pang H."/>
        </authorList>
    </citation>
    <scope>NUCLEOTIDE SEQUENCE [LARGE SCALE GENOMIC DNA]</scope>
    <source>
        <strain evidence="6">SYSU_2023b</strain>
        <tissue evidence="6">Whole body</tissue>
    </source>
</reference>
<proteinExistence type="predicted"/>
<dbReference type="GO" id="GO:0016020">
    <property type="term" value="C:membrane"/>
    <property type="evidence" value="ECO:0007669"/>
    <property type="project" value="UniProtKB-SubCell"/>
</dbReference>
<keyword evidence="3 5" id="KW-1133">Transmembrane helix</keyword>
<dbReference type="SUPFAM" id="SSF81321">
    <property type="entry name" value="Family A G protein-coupled receptor-like"/>
    <property type="match status" value="1"/>
</dbReference>
<evidence type="ECO:0000256" key="3">
    <source>
        <dbReference type="ARBA" id="ARBA00022989"/>
    </source>
</evidence>
<dbReference type="InterPro" id="IPR053093">
    <property type="entry name" value="GPCR-like"/>
</dbReference>
<evidence type="ECO:0000313" key="6">
    <source>
        <dbReference type="EMBL" id="KAK9871533.1"/>
    </source>
</evidence>
<keyword evidence="4 5" id="KW-0472">Membrane</keyword>
<dbReference type="AlphaFoldDB" id="A0AAW1TSY7"/>
<comment type="caution">
    <text evidence="6">The sequence shown here is derived from an EMBL/GenBank/DDBJ whole genome shotgun (WGS) entry which is preliminary data.</text>
</comment>
<dbReference type="InterPro" id="IPR000276">
    <property type="entry name" value="GPCR_Rhodpsn"/>
</dbReference>
<name>A0AAW1TSY7_9CUCU</name>
<feature type="transmembrane region" description="Helical" evidence="5">
    <location>
        <begin position="66"/>
        <end position="88"/>
    </location>
</feature>
<sequence length="108" mass="11926">MHHSSSTVSHGIACFQPTSYKADTNNVFRYSAAALLAILLALPFAWRVLIYKDDGHWCDLFPAFYFAHLELSLGNGCLGVGVMMLLALTLERYVSVCHPGRARPILGK</sequence>
<organism evidence="6 7">
    <name type="scientific">Henosepilachna vigintioctopunctata</name>
    <dbReference type="NCBI Taxonomy" id="420089"/>
    <lineage>
        <taxon>Eukaryota</taxon>
        <taxon>Metazoa</taxon>
        <taxon>Ecdysozoa</taxon>
        <taxon>Arthropoda</taxon>
        <taxon>Hexapoda</taxon>
        <taxon>Insecta</taxon>
        <taxon>Pterygota</taxon>
        <taxon>Neoptera</taxon>
        <taxon>Endopterygota</taxon>
        <taxon>Coleoptera</taxon>
        <taxon>Polyphaga</taxon>
        <taxon>Cucujiformia</taxon>
        <taxon>Coccinelloidea</taxon>
        <taxon>Coccinellidae</taxon>
        <taxon>Epilachninae</taxon>
        <taxon>Epilachnini</taxon>
        <taxon>Henosepilachna</taxon>
    </lineage>
</organism>
<keyword evidence="7" id="KW-1185">Reference proteome</keyword>
<comment type="subcellular location">
    <subcellularLocation>
        <location evidence="1">Membrane</location>
    </subcellularLocation>
</comment>
<gene>
    <name evidence="6" type="ORF">WA026_012907</name>
</gene>
<dbReference type="Proteomes" id="UP001431783">
    <property type="component" value="Unassembled WGS sequence"/>
</dbReference>
<accession>A0AAW1TSY7</accession>
<evidence type="ECO:0008006" key="8">
    <source>
        <dbReference type="Google" id="ProtNLM"/>
    </source>
</evidence>
<evidence type="ECO:0000256" key="5">
    <source>
        <dbReference type="SAM" id="Phobius"/>
    </source>
</evidence>
<dbReference type="GO" id="GO:0004930">
    <property type="term" value="F:G protein-coupled receptor activity"/>
    <property type="evidence" value="ECO:0007669"/>
    <property type="project" value="InterPro"/>
</dbReference>
<evidence type="ECO:0000256" key="2">
    <source>
        <dbReference type="ARBA" id="ARBA00022692"/>
    </source>
</evidence>
<protein>
    <recommendedName>
        <fullName evidence="8">G-protein coupled receptors family 1 profile domain-containing protein</fullName>
    </recommendedName>
</protein>
<dbReference type="PROSITE" id="PS00237">
    <property type="entry name" value="G_PROTEIN_RECEP_F1_1"/>
    <property type="match status" value="1"/>
</dbReference>